<evidence type="ECO:0000313" key="2">
    <source>
        <dbReference type="Proteomes" id="UP001142078"/>
    </source>
</evidence>
<sequence length="53" mass="6090">MLKIKKIEEKMELLDVEAQADPCKFFWDNDGVAGLYDCLKDCKGKTPYASVKY</sequence>
<proteinExistence type="predicted"/>
<dbReference type="Proteomes" id="UP001142078">
    <property type="component" value="Unassembled WGS sequence"/>
</dbReference>
<dbReference type="RefSeq" id="WP_187116645.1">
    <property type="nucleotide sequence ID" value="NZ_CABKTM010000016.1"/>
</dbReference>
<keyword evidence="2" id="KW-1185">Reference proteome</keyword>
<protein>
    <submittedName>
        <fullName evidence="1">Uncharacterized protein</fullName>
    </submittedName>
</protein>
<organism evidence="1 2">
    <name type="scientific">Anaerosalibacter massiliensis</name>
    <dbReference type="NCBI Taxonomy" id="1347392"/>
    <lineage>
        <taxon>Bacteria</taxon>
        <taxon>Bacillati</taxon>
        <taxon>Bacillota</taxon>
        <taxon>Tissierellia</taxon>
        <taxon>Tissierellales</taxon>
        <taxon>Sporanaerobacteraceae</taxon>
        <taxon>Anaerosalibacter</taxon>
    </lineage>
</organism>
<dbReference type="EMBL" id="JANJZL010000002">
    <property type="protein sequence ID" value="MCR2043146.1"/>
    <property type="molecule type" value="Genomic_DNA"/>
</dbReference>
<name>A0A9X2MKY9_9FIRM</name>
<evidence type="ECO:0000313" key="1">
    <source>
        <dbReference type="EMBL" id="MCR2043146.1"/>
    </source>
</evidence>
<accession>A0A9X2MKY9</accession>
<comment type="caution">
    <text evidence="1">The sequence shown here is derived from an EMBL/GenBank/DDBJ whole genome shotgun (WGS) entry which is preliminary data.</text>
</comment>
<gene>
    <name evidence="1" type="ORF">NSA23_03345</name>
</gene>
<reference evidence="1" key="1">
    <citation type="submission" date="2022-07" db="EMBL/GenBank/DDBJ databases">
        <title>Enhanced cultured diversity of the mouse gut microbiota enables custom-made synthetic communities.</title>
        <authorList>
            <person name="Afrizal A."/>
        </authorList>
    </citation>
    <scope>NUCLEOTIDE SEQUENCE</scope>
    <source>
        <strain evidence="1">DSM 29482</strain>
    </source>
</reference>
<dbReference type="AlphaFoldDB" id="A0A9X2MKY9"/>